<dbReference type="Pfam" id="PF13489">
    <property type="entry name" value="Methyltransf_23"/>
    <property type="match status" value="1"/>
</dbReference>
<organism evidence="1">
    <name type="scientific">marine metagenome</name>
    <dbReference type="NCBI Taxonomy" id="408172"/>
    <lineage>
        <taxon>unclassified sequences</taxon>
        <taxon>metagenomes</taxon>
        <taxon>ecological metagenomes</taxon>
    </lineage>
</organism>
<dbReference type="SUPFAM" id="SSF53335">
    <property type="entry name" value="S-adenosyl-L-methionine-dependent methyltransferases"/>
    <property type="match status" value="1"/>
</dbReference>
<dbReference type="EMBL" id="UINC01028837">
    <property type="protein sequence ID" value="SVB10545.1"/>
    <property type="molecule type" value="Genomic_DNA"/>
</dbReference>
<dbReference type="AlphaFoldDB" id="A0A382B9S3"/>
<name>A0A382B9S3_9ZZZZ</name>
<proteinExistence type="predicted"/>
<reference evidence="1" key="1">
    <citation type="submission" date="2018-05" db="EMBL/GenBank/DDBJ databases">
        <authorList>
            <person name="Lanie J.A."/>
            <person name="Ng W.-L."/>
            <person name="Kazmierczak K.M."/>
            <person name="Andrzejewski T.M."/>
            <person name="Davidsen T.M."/>
            <person name="Wayne K.J."/>
            <person name="Tettelin H."/>
            <person name="Glass J.I."/>
            <person name="Rusch D."/>
            <person name="Podicherti R."/>
            <person name="Tsui H.-C.T."/>
            <person name="Winkler M.E."/>
        </authorList>
    </citation>
    <scope>NUCLEOTIDE SEQUENCE</scope>
</reference>
<gene>
    <name evidence="1" type="ORF">METZ01_LOCUS163399</name>
</gene>
<dbReference type="InterPro" id="IPR029063">
    <property type="entry name" value="SAM-dependent_MTases_sf"/>
</dbReference>
<sequence length="202" mass="22159">VASVDAIEINVACCDFMRAELDIQAEPTFLAESSHADGCFDVVCAFQVMEHVPDPVQFLADLRAATAPGGVVFVEVPNLHDPLLSVWDVEGYHDFYYHDAHLHYFSADSVRRAAVAAGFSPNSLEVHFIQDYNLLNHLHWVTLGAPQPTCEVGLSPVVLDGADEEFAAWLSTELDRLDGAYRDRLAASGRTSNLMLVARRGS</sequence>
<dbReference type="PANTHER" id="PTHR43861">
    <property type="entry name" value="TRANS-ACONITATE 2-METHYLTRANSFERASE-RELATED"/>
    <property type="match status" value="1"/>
</dbReference>
<dbReference type="Gene3D" id="3.40.50.150">
    <property type="entry name" value="Vaccinia Virus protein VP39"/>
    <property type="match status" value="1"/>
</dbReference>
<protein>
    <recommendedName>
        <fullName evidence="2">Methyltransferase type 11 domain-containing protein</fullName>
    </recommendedName>
</protein>
<evidence type="ECO:0000313" key="1">
    <source>
        <dbReference type="EMBL" id="SVB10545.1"/>
    </source>
</evidence>
<feature type="non-terminal residue" evidence="1">
    <location>
        <position position="1"/>
    </location>
</feature>
<evidence type="ECO:0008006" key="2">
    <source>
        <dbReference type="Google" id="ProtNLM"/>
    </source>
</evidence>
<accession>A0A382B9S3</accession>